<comment type="caution">
    <text evidence="14">The sequence shown here is derived from an EMBL/GenBank/DDBJ whole genome shotgun (WGS) entry which is preliminary data.</text>
</comment>
<keyword evidence="7" id="KW-0255">Endonuclease</keyword>
<dbReference type="EMBL" id="AZQP01000065">
    <property type="protein sequence ID" value="EYE87344.1"/>
    <property type="molecule type" value="Genomic_DNA"/>
</dbReference>
<keyword evidence="15" id="KW-1185">Reference proteome</keyword>
<dbReference type="GO" id="GO:0004386">
    <property type="term" value="F:helicase activity"/>
    <property type="evidence" value="ECO:0007669"/>
    <property type="project" value="UniProtKB-KW"/>
</dbReference>
<dbReference type="InterPro" id="IPR007409">
    <property type="entry name" value="Restrct_endonuc_type1_HsdR_N"/>
</dbReference>
<dbReference type="GO" id="GO:0009307">
    <property type="term" value="P:DNA restriction-modification system"/>
    <property type="evidence" value="ECO:0007669"/>
    <property type="project" value="UniProtKB-KW"/>
</dbReference>
<evidence type="ECO:0000256" key="2">
    <source>
        <dbReference type="ARBA" id="ARBA00008598"/>
    </source>
</evidence>
<evidence type="ECO:0000256" key="5">
    <source>
        <dbReference type="ARBA" id="ARBA00022741"/>
    </source>
</evidence>
<dbReference type="Pfam" id="PF22679">
    <property type="entry name" value="T1R_D3-like"/>
    <property type="match status" value="1"/>
</dbReference>
<dbReference type="Pfam" id="PF11867">
    <property type="entry name" value="T1RH-like_C"/>
    <property type="match status" value="1"/>
</dbReference>
<dbReference type="Gene3D" id="3.90.1570.50">
    <property type="match status" value="1"/>
</dbReference>
<protein>
    <recommendedName>
        <fullName evidence="11">Type I restriction enzyme endonuclease subunit</fullName>
        <shortName evidence="11">R protein</shortName>
        <ecNumber evidence="11">3.1.21.3</ecNumber>
    </recommendedName>
    <alternativeName>
        <fullName evidence="11">Type-1 restriction enzyme R protein</fullName>
    </alternativeName>
</protein>
<dbReference type="STRING" id="1403537.Q428_13790"/>
<proteinExistence type="inferred from homology"/>
<dbReference type="InterPro" id="IPR040980">
    <property type="entry name" value="SWI2_SNF2"/>
</dbReference>
<dbReference type="EC" id="3.1.21.3" evidence="11"/>
<evidence type="ECO:0000256" key="1">
    <source>
        <dbReference type="ARBA" id="ARBA00000851"/>
    </source>
</evidence>
<keyword evidence="10 11" id="KW-0238">DNA-binding</keyword>
<evidence type="ECO:0000256" key="11">
    <source>
        <dbReference type="RuleBase" id="RU364115"/>
    </source>
</evidence>
<sequence length="1036" mass="121195">MKSRNDYDERYISQTPAMDVLTKLGYIEIKSDEAEKLRGSLFNVILKQILKEKLMELNHYEYKGIEYKFSEKNIEKAISDLDEPLTEGLIKTNEKIYETLMFGRSYEETLPDGTKRYFTLQYIDWDNIRNNVFHVVEEFTVEKDDGQGHIRPDIVLFINGIPFGVIECKKSSISIEQGISQMIRNQTKGNIQQLFKFTQVLMATNKNETKYATCGTPKKFWSVWNEQNDTWLNGKLEEVITDRLPTNQDRNIISLFSPERLLELTRYFVIYDKDVKKICRYQQYFAIKEIIKTINMTNDEGNRQGGVVWHTQGSGKSLTMVMLSKYILSQFSNINPKVIVVTDRKELDKQIHKTFNHTRQKAIRATSGAHLVKLIKDNAADIVTTLINKFDTASKEVEPIRSRDVFVLIDESHRTQYGELHLKMKTVFPNACYLAFTGTPLMRREKNTIVKFGRLIHSYTIADGVKDKAIVPLLYEGKMVEQTVNRKAIDNRLEMITRNLNKKQKEEVMKKWSKFERIASSDQRIKLIAFDINEHFMLNYKTKGSQFKAMLATNSKIEAIRYLEAFEELGDLNCAVVISAPDQREGYETVDEESKDKIIRFWNKMMNIYGDEDKYEDSIKEQFINGDDLDLLIVVDKLLTGFDAPRATVLYIDKPMKEHTLLQAIARVNRLYEGKDYGLIVDYRGLLKKLDEAMEMYSGAGLENFDPKDLRGAIYDVISIIGTLRHYYTEIIEIFNAVKNKNDIEEYEVLLSDDELRNNFYAALSHFGRNLAIALESEQIYNALSKQELEKYKKEFKFYQELRKSVKLRYSDTIDFKEYESKMQNLMDNYISAEEIIRITNPVNILDEKNFNKELERLKTPRAKADAIRTRLSKTISEKWHDNPAYYKSFSQRIEKTIEDYKKQRITEAEYLSKMEEILKDFRKEKSGVTYPEIIKNNINAQAFYGVADEVINANDDCIIKENDVGELAIKIDEIVRENTKVDWYDNVEVHKRIEQEIDDLIFDFSKEKGIDIGFDIVDELIEKVKNVAIRRYKYR</sequence>
<dbReference type="GO" id="GO:0005524">
    <property type="term" value="F:ATP binding"/>
    <property type="evidence" value="ECO:0007669"/>
    <property type="project" value="UniProtKB-KW"/>
</dbReference>
<keyword evidence="8 11" id="KW-0378">Hydrolase</keyword>
<evidence type="ECO:0000256" key="6">
    <source>
        <dbReference type="ARBA" id="ARBA00022747"/>
    </source>
</evidence>
<dbReference type="GO" id="GO:0003677">
    <property type="term" value="F:DNA binding"/>
    <property type="evidence" value="ECO:0007669"/>
    <property type="project" value="UniProtKB-KW"/>
</dbReference>
<dbReference type="InterPro" id="IPR014001">
    <property type="entry name" value="Helicase_ATP-bd"/>
</dbReference>
<evidence type="ECO:0000256" key="4">
    <source>
        <dbReference type="ARBA" id="ARBA00022722"/>
    </source>
</evidence>
<dbReference type="InterPro" id="IPR055180">
    <property type="entry name" value="HsdR_RecA-like_helicase_dom_2"/>
</dbReference>
<dbReference type="InterPro" id="IPR021810">
    <property type="entry name" value="T1RH-like_C"/>
</dbReference>
<dbReference type="PROSITE" id="PS51192">
    <property type="entry name" value="HELICASE_ATP_BIND_1"/>
    <property type="match status" value="1"/>
</dbReference>
<comment type="function">
    <text evidence="11">Subunit R is required for both nuclease and ATPase activities, but not for modification.</text>
</comment>
<evidence type="ECO:0000259" key="13">
    <source>
        <dbReference type="PROSITE" id="PS51192"/>
    </source>
</evidence>
<dbReference type="PANTHER" id="PTHR30195">
    <property type="entry name" value="TYPE I SITE-SPECIFIC DEOXYRIBONUCLEASE PROTEIN SUBUNIT M AND R"/>
    <property type="match status" value="1"/>
</dbReference>
<organism evidence="14 15">
    <name type="scientific">Fervidicella metallireducens AeB</name>
    <dbReference type="NCBI Taxonomy" id="1403537"/>
    <lineage>
        <taxon>Bacteria</taxon>
        <taxon>Bacillati</taxon>
        <taxon>Bacillota</taxon>
        <taxon>Clostridia</taxon>
        <taxon>Eubacteriales</taxon>
        <taxon>Clostridiaceae</taxon>
        <taxon>Fervidicella</taxon>
    </lineage>
</organism>
<dbReference type="Gene3D" id="3.40.50.300">
    <property type="entry name" value="P-loop containing nucleotide triphosphate hydrolases"/>
    <property type="match status" value="2"/>
</dbReference>
<evidence type="ECO:0000256" key="10">
    <source>
        <dbReference type="ARBA" id="ARBA00023125"/>
    </source>
</evidence>
<keyword evidence="6 11" id="KW-0680">Restriction system</keyword>
<evidence type="ECO:0000256" key="12">
    <source>
        <dbReference type="SAM" id="Coils"/>
    </source>
</evidence>
<comment type="catalytic activity">
    <reaction evidence="1 11">
        <text>Endonucleolytic cleavage of DNA to give random double-stranded fragments with terminal 5'-phosphates, ATP is simultaneously hydrolyzed.</text>
        <dbReference type="EC" id="3.1.21.3"/>
    </reaction>
</comment>
<evidence type="ECO:0000256" key="3">
    <source>
        <dbReference type="ARBA" id="ARBA00011296"/>
    </source>
</evidence>
<evidence type="ECO:0000313" key="15">
    <source>
        <dbReference type="Proteomes" id="UP000019681"/>
    </source>
</evidence>
<reference evidence="14 15" key="1">
    <citation type="journal article" date="2014" name="Genome Announc.">
        <title>Draft Genome Sequence of Fervidicella metallireducens Strain AeBT, an Iron-Reducing Thermoanaerobe from the Great Artesian Basin.</title>
        <authorList>
            <person name="Patel B.K."/>
        </authorList>
    </citation>
    <scope>NUCLEOTIDE SEQUENCE [LARGE SCALE GENOMIC DNA]</scope>
    <source>
        <strain evidence="14 15">AeB</strain>
    </source>
</reference>
<dbReference type="InterPro" id="IPR051268">
    <property type="entry name" value="Type-I_R_enzyme_R_subunit"/>
</dbReference>
<accession>A0A017RS99</accession>
<keyword evidence="12" id="KW-0175">Coiled coil</keyword>
<dbReference type="PANTHER" id="PTHR30195:SF15">
    <property type="entry name" value="TYPE I RESTRICTION ENZYME HINDI ENDONUCLEASE SUBUNIT"/>
    <property type="match status" value="1"/>
</dbReference>
<comment type="similarity">
    <text evidence="2 11">Belongs to the HsdR family.</text>
</comment>
<dbReference type="NCBIfam" id="TIGR00348">
    <property type="entry name" value="hsdR"/>
    <property type="match status" value="1"/>
</dbReference>
<dbReference type="CDD" id="cd22332">
    <property type="entry name" value="HsdR_N"/>
    <property type="match status" value="1"/>
</dbReference>
<dbReference type="Proteomes" id="UP000019681">
    <property type="component" value="Unassembled WGS sequence"/>
</dbReference>
<dbReference type="InterPro" id="IPR027417">
    <property type="entry name" value="P-loop_NTPase"/>
</dbReference>
<dbReference type="CDD" id="cd18030">
    <property type="entry name" value="DEXHc_RE_I_HsdR"/>
    <property type="match status" value="1"/>
</dbReference>
<evidence type="ECO:0000256" key="8">
    <source>
        <dbReference type="ARBA" id="ARBA00022801"/>
    </source>
</evidence>
<dbReference type="Pfam" id="PF04313">
    <property type="entry name" value="HSDR_N"/>
    <property type="match status" value="1"/>
</dbReference>
<dbReference type="GO" id="GO:0009035">
    <property type="term" value="F:type I site-specific deoxyribonuclease activity"/>
    <property type="evidence" value="ECO:0007669"/>
    <property type="project" value="UniProtKB-EC"/>
</dbReference>
<dbReference type="RefSeq" id="WP_035381586.1">
    <property type="nucleotide sequence ID" value="NZ_AZQP01000065.1"/>
</dbReference>
<dbReference type="REBASE" id="88131">
    <property type="entry name" value="Fme5667ORF13810P"/>
</dbReference>
<gene>
    <name evidence="14" type="ORF">Q428_13790</name>
</gene>
<dbReference type="AlphaFoldDB" id="A0A017RS99"/>
<name>A0A017RS99_9CLOT</name>
<keyword evidence="9 11" id="KW-0067">ATP-binding</keyword>
<evidence type="ECO:0000256" key="9">
    <source>
        <dbReference type="ARBA" id="ARBA00022840"/>
    </source>
</evidence>
<evidence type="ECO:0000256" key="7">
    <source>
        <dbReference type="ARBA" id="ARBA00022759"/>
    </source>
</evidence>
<dbReference type="InterPro" id="IPR004473">
    <property type="entry name" value="Restrct_endonuc_typeI_HsdR"/>
</dbReference>
<keyword evidence="5 11" id="KW-0547">Nucleotide-binding</keyword>
<dbReference type="SUPFAM" id="SSF52540">
    <property type="entry name" value="P-loop containing nucleoside triphosphate hydrolases"/>
    <property type="match status" value="2"/>
</dbReference>
<evidence type="ECO:0000313" key="14">
    <source>
        <dbReference type="EMBL" id="EYE87344.1"/>
    </source>
</evidence>
<keyword evidence="14" id="KW-0347">Helicase</keyword>
<keyword evidence="4" id="KW-0540">Nuclease</keyword>
<dbReference type="Pfam" id="PF18766">
    <property type="entry name" value="SWI2_SNF2"/>
    <property type="match status" value="1"/>
</dbReference>
<dbReference type="OrthoDB" id="9758243at2"/>
<feature type="coiled-coil region" evidence="12">
    <location>
        <begin position="782"/>
        <end position="836"/>
    </location>
</feature>
<dbReference type="CDD" id="cd18800">
    <property type="entry name" value="SF2_C_EcoR124I-like"/>
    <property type="match status" value="1"/>
</dbReference>
<dbReference type="SMART" id="SM00487">
    <property type="entry name" value="DEXDc"/>
    <property type="match status" value="1"/>
</dbReference>
<feature type="domain" description="Helicase ATP-binding" evidence="13">
    <location>
        <begin position="297"/>
        <end position="458"/>
    </location>
</feature>
<comment type="subunit">
    <text evidence="3 11">The type I restriction/modification system is composed of three polypeptides R, M and S.</text>
</comment>